<keyword evidence="3" id="KW-0812">Transmembrane</keyword>
<dbReference type="AlphaFoldDB" id="A0A084W087"/>
<evidence type="ECO:0000256" key="5">
    <source>
        <dbReference type="ARBA" id="ARBA00023136"/>
    </source>
</evidence>
<accession>A0A084W087</accession>
<keyword evidence="6" id="KW-0732">Signal</keyword>
<dbReference type="InterPro" id="IPR013604">
    <property type="entry name" value="7TM_chemorcpt"/>
</dbReference>
<dbReference type="Proteomes" id="UP000030765">
    <property type="component" value="Unassembled WGS sequence"/>
</dbReference>
<dbReference type="Pfam" id="PF08395">
    <property type="entry name" value="7tm_7"/>
    <property type="match status" value="1"/>
</dbReference>
<dbReference type="EnsemblMetazoa" id="ASIC011573-RA">
    <property type="protein sequence ID" value="ASIC011573-PA"/>
    <property type="gene ID" value="ASIC011573"/>
</dbReference>
<evidence type="ECO:0000256" key="6">
    <source>
        <dbReference type="SAM" id="SignalP"/>
    </source>
</evidence>
<keyword evidence="2" id="KW-1003">Cell membrane</keyword>
<organism evidence="7">
    <name type="scientific">Anopheles sinensis</name>
    <name type="common">Mosquito</name>
    <dbReference type="NCBI Taxonomy" id="74873"/>
    <lineage>
        <taxon>Eukaryota</taxon>
        <taxon>Metazoa</taxon>
        <taxon>Ecdysozoa</taxon>
        <taxon>Arthropoda</taxon>
        <taxon>Hexapoda</taxon>
        <taxon>Insecta</taxon>
        <taxon>Pterygota</taxon>
        <taxon>Neoptera</taxon>
        <taxon>Endopterygota</taxon>
        <taxon>Diptera</taxon>
        <taxon>Nematocera</taxon>
        <taxon>Culicoidea</taxon>
        <taxon>Culicidae</taxon>
        <taxon>Anophelinae</taxon>
        <taxon>Anopheles</taxon>
    </lineage>
</organism>
<evidence type="ECO:0000256" key="2">
    <source>
        <dbReference type="ARBA" id="ARBA00022475"/>
    </source>
</evidence>
<name>A0A084W087_ANOSI</name>
<feature type="chain" id="PRO_5001784311" evidence="6">
    <location>
        <begin position="18"/>
        <end position="109"/>
    </location>
</feature>
<protein>
    <submittedName>
        <fullName evidence="7">AGAP001115-PA-like protein</fullName>
    </submittedName>
</protein>
<dbReference type="EMBL" id="KE525262">
    <property type="protein sequence ID" value="KFB43631.1"/>
    <property type="molecule type" value="Genomic_DNA"/>
</dbReference>
<evidence type="ECO:0000313" key="9">
    <source>
        <dbReference type="Proteomes" id="UP000030765"/>
    </source>
</evidence>
<dbReference type="GO" id="GO:0050909">
    <property type="term" value="P:sensory perception of taste"/>
    <property type="evidence" value="ECO:0007669"/>
    <property type="project" value="InterPro"/>
</dbReference>
<dbReference type="EMBL" id="ATLV01019098">
    <property type="status" value="NOT_ANNOTATED_CDS"/>
    <property type="molecule type" value="Genomic_DNA"/>
</dbReference>
<keyword evidence="5" id="KW-0472">Membrane</keyword>
<comment type="subcellular location">
    <subcellularLocation>
        <location evidence="1">Cell membrane</location>
        <topology evidence="1">Multi-pass membrane protein</topology>
    </subcellularLocation>
</comment>
<reference evidence="7 9" key="1">
    <citation type="journal article" date="2014" name="BMC Genomics">
        <title>Genome sequence of Anopheles sinensis provides insight into genetics basis of mosquito competence for malaria parasites.</title>
        <authorList>
            <person name="Zhou D."/>
            <person name="Zhang D."/>
            <person name="Ding G."/>
            <person name="Shi L."/>
            <person name="Hou Q."/>
            <person name="Ye Y."/>
            <person name="Xu Y."/>
            <person name="Zhou H."/>
            <person name="Xiong C."/>
            <person name="Li S."/>
            <person name="Yu J."/>
            <person name="Hong S."/>
            <person name="Yu X."/>
            <person name="Zou P."/>
            <person name="Chen C."/>
            <person name="Chang X."/>
            <person name="Wang W."/>
            <person name="Lv Y."/>
            <person name="Sun Y."/>
            <person name="Ma L."/>
            <person name="Shen B."/>
            <person name="Zhu C."/>
        </authorList>
    </citation>
    <scope>NUCLEOTIDE SEQUENCE [LARGE SCALE GENOMIC DNA]</scope>
</reference>
<dbReference type="OrthoDB" id="6478931at2759"/>
<proteinExistence type="predicted"/>
<evidence type="ECO:0000256" key="1">
    <source>
        <dbReference type="ARBA" id="ARBA00004651"/>
    </source>
</evidence>
<dbReference type="GO" id="GO:0005886">
    <property type="term" value="C:plasma membrane"/>
    <property type="evidence" value="ECO:0007669"/>
    <property type="project" value="UniProtKB-SubCell"/>
</dbReference>
<dbReference type="VEuPathDB" id="VectorBase:ASIC011573"/>
<evidence type="ECO:0000313" key="7">
    <source>
        <dbReference type="EMBL" id="KFB43631.1"/>
    </source>
</evidence>
<evidence type="ECO:0000256" key="4">
    <source>
        <dbReference type="ARBA" id="ARBA00022989"/>
    </source>
</evidence>
<feature type="signal peptide" evidence="6">
    <location>
        <begin position="1"/>
        <end position="17"/>
    </location>
</feature>
<dbReference type="STRING" id="74873.A0A084W087"/>
<evidence type="ECO:0000256" key="3">
    <source>
        <dbReference type="ARBA" id="ARBA00022692"/>
    </source>
</evidence>
<reference evidence="8" key="2">
    <citation type="submission" date="2020-05" db="UniProtKB">
        <authorList>
            <consortium name="EnsemblMetazoa"/>
        </authorList>
    </citation>
    <scope>IDENTIFICATION</scope>
</reference>
<sequence>MSAVFTILAICNVLANAVPILKALAIIYSATTMFFTLHFLLVIQLGSDLKKEGKITAVLVHKAINQSWKTPAAVERLLLFSRYLQHQTPVVSCGLFCFDWTLVLSVSGN</sequence>
<evidence type="ECO:0000313" key="8">
    <source>
        <dbReference type="EnsemblMetazoa" id="ASIC011573-PA"/>
    </source>
</evidence>
<keyword evidence="9" id="KW-1185">Reference proteome</keyword>
<keyword evidence="4" id="KW-1133">Transmembrane helix</keyword>
<gene>
    <name evidence="7" type="ORF">ZHAS_00011573</name>
</gene>